<dbReference type="PANTHER" id="PTHR10836:SF111">
    <property type="entry name" value="GLYCERALDEHYDE-3-PHOSPHATE DEHYDROGENASE"/>
    <property type="match status" value="1"/>
</dbReference>
<dbReference type="GO" id="GO:0004365">
    <property type="term" value="F:glyceraldehyde-3-phosphate dehydrogenase (NAD+) (phosphorylating) activity"/>
    <property type="evidence" value="ECO:0007669"/>
    <property type="project" value="UniProtKB-EC"/>
</dbReference>
<dbReference type="SUPFAM" id="SSF51735">
    <property type="entry name" value="NAD(P)-binding Rossmann-fold domains"/>
    <property type="match status" value="1"/>
</dbReference>
<dbReference type="FunFam" id="3.40.50.720:FF:001161">
    <property type="entry name" value="Glyceraldehyde-3-phosphate dehydrogenase"/>
    <property type="match status" value="1"/>
</dbReference>
<comment type="pathway">
    <text evidence="4">Carbohydrate degradation; glycolysis; pyruvate from D-glyceraldehyde 3-phosphate: step 1/5.</text>
</comment>
<dbReference type="GO" id="GO:0006915">
    <property type="term" value="P:apoptotic process"/>
    <property type="evidence" value="ECO:0007669"/>
    <property type="project" value="UniProtKB-KW"/>
</dbReference>
<keyword evidence="11" id="KW-0702">S-nitrosylation</keyword>
<dbReference type="PANTHER" id="PTHR10836">
    <property type="entry name" value="GLYCERALDEHYDE 3-PHOSPHATE DEHYDROGENASE"/>
    <property type="match status" value="1"/>
</dbReference>
<keyword evidence="13" id="KW-0560">Oxidoreductase</keyword>
<evidence type="ECO:0000256" key="16">
    <source>
        <dbReference type="ARBA" id="ARBA00023212"/>
    </source>
</evidence>
<dbReference type="InterPro" id="IPR020828">
    <property type="entry name" value="GlycerAld_3-P_DH_NAD(P)-bd"/>
</dbReference>
<dbReference type="eggNOG" id="KOG0657">
    <property type="taxonomic scope" value="Eukaryota"/>
</dbReference>
<dbReference type="STRING" id="9669.ENSMPUP00000015584"/>
<keyword evidence="17" id="KW-0539">Nucleus</keyword>
<dbReference type="GO" id="GO:0006417">
    <property type="term" value="P:regulation of translation"/>
    <property type="evidence" value="ECO:0007669"/>
    <property type="project" value="UniProtKB-KW"/>
</dbReference>
<evidence type="ECO:0000256" key="8">
    <source>
        <dbReference type="ARBA" id="ARBA00022490"/>
    </source>
</evidence>
<dbReference type="GO" id="GO:0005856">
    <property type="term" value="C:cytoskeleton"/>
    <property type="evidence" value="ECO:0007669"/>
    <property type="project" value="UniProtKB-SubCell"/>
</dbReference>
<evidence type="ECO:0000256" key="1">
    <source>
        <dbReference type="ARBA" id="ARBA00004123"/>
    </source>
</evidence>
<proteinExistence type="inferred from homology"/>
<evidence type="ECO:0000259" key="22">
    <source>
        <dbReference type="SMART" id="SM00846"/>
    </source>
</evidence>
<evidence type="ECO:0000256" key="4">
    <source>
        <dbReference type="ARBA" id="ARBA00004869"/>
    </source>
</evidence>
<evidence type="ECO:0000256" key="7">
    <source>
        <dbReference type="ARBA" id="ARBA00021022"/>
    </source>
</evidence>
<evidence type="ECO:0000256" key="17">
    <source>
        <dbReference type="ARBA" id="ARBA00023242"/>
    </source>
</evidence>
<evidence type="ECO:0000256" key="12">
    <source>
        <dbReference type="ARBA" id="ARBA00022845"/>
    </source>
</evidence>
<keyword evidence="14" id="KW-0520">NAD</keyword>
<feature type="domain" description="Glyceraldehyde 3-phosphate dehydrogenase NAD(P) binding" evidence="22">
    <location>
        <begin position="1"/>
        <end position="108"/>
    </location>
</feature>
<comment type="catalytic activity">
    <reaction evidence="20">
        <text>D-glyceraldehyde 3-phosphate + phosphate + NAD(+) = (2R)-3-phospho-glyceroyl phosphate + NADH + H(+)</text>
        <dbReference type="Rhea" id="RHEA:10300"/>
        <dbReference type="ChEBI" id="CHEBI:15378"/>
        <dbReference type="ChEBI" id="CHEBI:43474"/>
        <dbReference type="ChEBI" id="CHEBI:57540"/>
        <dbReference type="ChEBI" id="CHEBI:57604"/>
        <dbReference type="ChEBI" id="CHEBI:57945"/>
        <dbReference type="ChEBI" id="CHEBI:59776"/>
        <dbReference type="EC" id="1.2.1.12"/>
    </reaction>
</comment>
<evidence type="ECO:0000256" key="20">
    <source>
        <dbReference type="ARBA" id="ARBA00047698"/>
    </source>
</evidence>
<evidence type="ECO:0000256" key="6">
    <source>
        <dbReference type="ARBA" id="ARBA00013119"/>
    </source>
</evidence>
<comment type="subunit">
    <text evidence="19">Homotetramer. Interacts with TPPP; the interaction is direct. Interacts (when S-nitrosylated) with SIAH1; leading to nuclear translocation. Interacts with RILPL1/GOSPEL, leading to prevent the interaction between GAPDH and SIAH1 and prevent nuclear translocation. Interacts with CHP1; the interaction increases the binding of CHP1 with microtubules. Associates with microtubules. Interacts with EIF1AD, USP25, PRKCI and WARS1. Interacts with phosphorylated RPL13A; inhibited by oxidatively-modified low-densitity lipoprotein (LDL(ox)). Component of the GAIT complex. Interacts with FKBP6; leading to inhibit GAPDH catalytic activity. Interacts with TRAF2, promoting TRAF2 ubiquitination. Interacts with TRAF3, promoting TRAF3 ubiquitination.</text>
</comment>
<evidence type="ECO:0000256" key="3">
    <source>
        <dbReference type="ARBA" id="ARBA00004514"/>
    </source>
</evidence>
<keyword evidence="12" id="KW-0810">Translation regulation</keyword>
<protein>
    <recommendedName>
        <fullName evidence="7">Glyceraldehyde-3-phosphate dehydrogenase</fullName>
        <ecNumber evidence="6">1.2.1.12</ecNumber>
    </recommendedName>
    <alternativeName>
        <fullName evidence="18">Peptidyl-cysteine S-nitrosylase GAPDH</fullName>
    </alternativeName>
</protein>
<keyword evidence="9" id="KW-0808">Transferase</keyword>
<dbReference type="AlphaFoldDB" id="M3YW74"/>
<evidence type="ECO:0000256" key="11">
    <source>
        <dbReference type="ARBA" id="ARBA00022799"/>
    </source>
</evidence>
<dbReference type="Gene3D" id="3.40.50.720">
    <property type="entry name" value="NAD(P)-binding Rossmann-like Domain"/>
    <property type="match status" value="1"/>
</dbReference>
<evidence type="ECO:0000256" key="10">
    <source>
        <dbReference type="ARBA" id="ARBA00022703"/>
    </source>
</evidence>
<organism evidence="23">
    <name type="scientific">Mustela putorius furo</name>
    <name type="common">European domestic ferret</name>
    <name type="synonym">Mustela furo</name>
    <dbReference type="NCBI Taxonomy" id="9669"/>
    <lineage>
        <taxon>Eukaryota</taxon>
        <taxon>Metazoa</taxon>
        <taxon>Chordata</taxon>
        <taxon>Craniata</taxon>
        <taxon>Vertebrata</taxon>
        <taxon>Euteleostomi</taxon>
        <taxon>Mammalia</taxon>
        <taxon>Eutheria</taxon>
        <taxon>Laurasiatheria</taxon>
        <taxon>Carnivora</taxon>
        <taxon>Caniformia</taxon>
        <taxon>Musteloidea</taxon>
        <taxon>Mustelidae</taxon>
        <taxon>Mustelinae</taxon>
        <taxon>Mustela</taxon>
    </lineage>
</organism>
<dbReference type="GO" id="GO:0005829">
    <property type="term" value="C:cytosol"/>
    <property type="evidence" value="ECO:0007669"/>
    <property type="project" value="UniProtKB-SubCell"/>
</dbReference>
<dbReference type="EC" id="1.2.1.12" evidence="6"/>
<dbReference type="GO" id="GO:0016740">
    <property type="term" value="F:transferase activity"/>
    <property type="evidence" value="ECO:0007669"/>
    <property type="project" value="UniProtKB-KW"/>
</dbReference>
<keyword evidence="16" id="KW-0206">Cytoskeleton</keyword>
<dbReference type="GeneTree" id="ENSGT00940000153112"/>
<comment type="subcellular location">
    <subcellularLocation>
        <location evidence="2">Cytoplasm</location>
        <location evidence="2">Cytoskeleton</location>
    </subcellularLocation>
    <subcellularLocation>
        <location evidence="3">Cytoplasm</location>
        <location evidence="3">Cytosol</location>
    </subcellularLocation>
    <subcellularLocation>
        <location evidence="1">Nucleus</location>
    </subcellularLocation>
</comment>
<dbReference type="InParanoid" id="M3YW74"/>
<dbReference type="InterPro" id="IPR036291">
    <property type="entry name" value="NAD(P)-bd_dom_sf"/>
</dbReference>
<dbReference type="Pfam" id="PF00044">
    <property type="entry name" value="Gp_dh_N"/>
    <property type="match status" value="1"/>
</dbReference>
<comment type="catalytic activity">
    <reaction evidence="21">
        <text>S-nitroso-L-cysteinyl-[GAPDH] + L-cysteinyl-[protein] = L-cysteinyl-[GAPDH] + S-nitroso-L-cysteinyl-[protein]</text>
        <dbReference type="Rhea" id="RHEA:66684"/>
        <dbReference type="Rhea" id="RHEA-COMP:10131"/>
        <dbReference type="Rhea" id="RHEA-COMP:17089"/>
        <dbReference type="Rhea" id="RHEA-COMP:17090"/>
        <dbReference type="Rhea" id="RHEA-COMP:17091"/>
        <dbReference type="ChEBI" id="CHEBI:29950"/>
        <dbReference type="ChEBI" id="CHEBI:149494"/>
    </reaction>
    <physiologicalReaction direction="left-to-right" evidence="21">
        <dbReference type="Rhea" id="RHEA:66685"/>
    </physiologicalReaction>
</comment>
<evidence type="ECO:0000256" key="18">
    <source>
        <dbReference type="ARBA" id="ARBA00031890"/>
    </source>
</evidence>
<keyword evidence="10" id="KW-0053">Apoptosis</keyword>
<comment type="similarity">
    <text evidence="5">Belongs to the glyceraldehyde-3-phosphate dehydrogenase family.</text>
</comment>
<dbReference type="Pfam" id="PF02800">
    <property type="entry name" value="Gp_dh_C"/>
    <property type="match status" value="1"/>
</dbReference>
<dbReference type="EMBL" id="AEYP01041995">
    <property type="status" value="NOT_ANNOTATED_CDS"/>
    <property type="molecule type" value="Genomic_DNA"/>
</dbReference>
<evidence type="ECO:0000256" key="2">
    <source>
        <dbReference type="ARBA" id="ARBA00004245"/>
    </source>
</evidence>
<evidence type="ECO:0000256" key="13">
    <source>
        <dbReference type="ARBA" id="ARBA00023002"/>
    </source>
</evidence>
<evidence type="ECO:0000256" key="19">
    <source>
        <dbReference type="ARBA" id="ARBA00046997"/>
    </source>
</evidence>
<dbReference type="HOGENOM" id="CLU_030140_0_1_1"/>
<evidence type="ECO:0000256" key="9">
    <source>
        <dbReference type="ARBA" id="ARBA00022679"/>
    </source>
</evidence>
<evidence type="ECO:0000256" key="21">
    <source>
        <dbReference type="ARBA" id="ARBA00048005"/>
    </source>
</evidence>
<accession>M3YW74</accession>
<evidence type="ECO:0000256" key="5">
    <source>
        <dbReference type="ARBA" id="ARBA00007406"/>
    </source>
</evidence>
<dbReference type="SUPFAM" id="SSF55347">
    <property type="entry name" value="Glyceraldehyde-3-phosphate dehydrogenase-like, C-terminal domain"/>
    <property type="match status" value="1"/>
</dbReference>
<keyword evidence="15" id="KW-0324">Glycolysis</keyword>
<dbReference type="GO" id="GO:0005634">
    <property type="term" value="C:nucleus"/>
    <property type="evidence" value="ECO:0007669"/>
    <property type="project" value="UniProtKB-SubCell"/>
</dbReference>
<evidence type="ECO:0000313" key="23">
    <source>
        <dbReference type="Ensembl" id="ENSMPUP00000015584.1"/>
    </source>
</evidence>
<evidence type="ECO:0000256" key="14">
    <source>
        <dbReference type="ARBA" id="ARBA00023027"/>
    </source>
</evidence>
<evidence type="ECO:0000256" key="15">
    <source>
        <dbReference type="ARBA" id="ARBA00023152"/>
    </source>
</evidence>
<dbReference type="InterPro" id="IPR020829">
    <property type="entry name" value="GlycerAld_3-P_DH_cat"/>
</dbReference>
<keyword evidence="8" id="KW-0963">Cytoplasm</keyword>
<sequence>VAINDPFIDLNYMVYIFHYDSTLGKFHNTEKAENGKHLSMEISSLSFKNIIWVDAGAEYILESTEVFSTMEKVGAHLKWGVKMVITPSADAPMFVMDMNHETVNNASCITSCSSPLANFIHNNFGIMGGLITTVHGITTVDGLFQKLWCDGQGAAQNISPPFAAKAVGKVTPELNRRLTGMAFSISPKCQLWISPATWRKPPKTMIQENGERPLQSILGYTEDQFVSRDFNSDTYSSFDAGAGIALNDNFVKLISWYDGEFGFSKELLHQLISQHTEN</sequence>
<dbReference type="Ensembl" id="ENSMPUT00000015825.1">
    <property type="protein sequence ID" value="ENSMPUP00000015584.1"/>
    <property type="gene ID" value="ENSMPUG00000015693.1"/>
</dbReference>
<dbReference type="InterPro" id="IPR020831">
    <property type="entry name" value="GlycerAld/Erythrose_P_DH"/>
</dbReference>
<dbReference type="Gene3D" id="3.30.360.10">
    <property type="entry name" value="Dihydrodipicolinate Reductase, domain 2"/>
    <property type="match status" value="1"/>
</dbReference>
<reference evidence="23" key="1">
    <citation type="submission" date="2024-06" db="UniProtKB">
        <authorList>
            <consortium name="Ensembl"/>
        </authorList>
    </citation>
    <scope>IDENTIFICATION</scope>
</reference>
<dbReference type="GO" id="GO:0006096">
    <property type="term" value="P:glycolytic process"/>
    <property type="evidence" value="ECO:0007669"/>
    <property type="project" value="UniProtKB-KW"/>
</dbReference>
<dbReference type="GO" id="GO:0051287">
    <property type="term" value="F:NAD binding"/>
    <property type="evidence" value="ECO:0007669"/>
    <property type="project" value="InterPro"/>
</dbReference>
<dbReference type="SMART" id="SM00846">
    <property type="entry name" value="Gp_dh_N"/>
    <property type="match status" value="1"/>
</dbReference>
<name>M3YW74_MUSPF</name>